<keyword evidence="3" id="KW-0808">Transferase</keyword>
<dbReference type="GO" id="GO:0005886">
    <property type="term" value="C:plasma membrane"/>
    <property type="evidence" value="ECO:0007669"/>
    <property type="project" value="UniProtKB-SubCell"/>
</dbReference>
<organism evidence="9 10">
    <name type="scientific">Fimbriiglobus ruber</name>
    <dbReference type="NCBI Taxonomy" id="1908690"/>
    <lineage>
        <taxon>Bacteria</taxon>
        <taxon>Pseudomonadati</taxon>
        <taxon>Planctomycetota</taxon>
        <taxon>Planctomycetia</taxon>
        <taxon>Gemmatales</taxon>
        <taxon>Gemmataceae</taxon>
        <taxon>Fimbriiglobus</taxon>
    </lineage>
</organism>
<evidence type="ECO:0000313" key="10">
    <source>
        <dbReference type="Proteomes" id="UP000214646"/>
    </source>
</evidence>
<evidence type="ECO:0000313" key="9">
    <source>
        <dbReference type="EMBL" id="OWK45468.1"/>
    </source>
</evidence>
<gene>
    <name evidence="9" type="ORF">FRUB_01799</name>
</gene>
<evidence type="ECO:0000256" key="3">
    <source>
        <dbReference type="ARBA" id="ARBA00022679"/>
    </source>
</evidence>
<keyword evidence="10" id="KW-1185">Reference proteome</keyword>
<feature type="transmembrane region" description="Helical" evidence="8">
    <location>
        <begin position="260"/>
        <end position="279"/>
    </location>
</feature>
<dbReference type="GO" id="GO:0016758">
    <property type="term" value="F:hexosyltransferase activity"/>
    <property type="evidence" value="ECO:0007669"/>
    <property type="project" value="InterPro"/>
</dbReference>
<dbReference type="Pfam" id="PF09594">
    <property type="entry name" value="GT87"/>
    <property type="match status" value="1"/>
</dbReference>
<dbReference type="AlphaFoldDB" id="A0A225E3U7"/>
<protein>
    <submittedName>
        <fullName evidence="9">Putative integral membrane protein</fullName>
    </submittedName>
</protein>
<dbReference type="Proteomes" id="UP000214646">
    <property type="component" value="Unassembled WGS sequence"/>
</dbReference>
<comment type="similarity">
    <text evidence="7">Belongs to the glycosyltransferase 87 family.</text>
</comment>
<proteinExistence type="inferred from homology"/>
<keyword evidence="2" id="KW-1003">Cell membrane</keyword>
<reference evidence="10" key="1">
    <citation type="submission" date="2017-06" db="EMBL/GenBank/DDBJ databases">
        <title>Genome analysis of Fimbriiglobus ruber SP5, the first member of the order Planctomycetales with confirmed chitinolytic capability.</title>
        <authorList>
            <person name="Ravin N.V."/>
            <person name="Rakitin A.L."/>
            <person name="Ivanova A.A."/>
            <person name="Beletsky A.V."/>
            <person name="Kulichevskaya I.S."/>
            <person name="Mardanov A.V."/>
            <person name="Dedysh S.N."/>
        </authorList>
    </citation>
    <scope>NUCLEOTIDE SEQUENCE [LARGE SCALE GENOMIC DNA]</scope>
    <source>
        <strain evidence="10">SP5</strain>
    </source>
</reference>
<evidence type="ECO:0000256" key="2">
    <source>
        <dbReference type="ARBA" id="ARBA00022475"/>
    </source>
</evidence>
<dbReference type="RefSeq" id="WP_088253197.1">
    <property type="nucleotide sequence ID" value="NZ_NIDE01000002.1"/>
</dbReference>
<sequence>MSLPPRLRFVVLIVPVAWCALIMAFMRPDALKMRPEVAAIVGPLVYDETDLGALALRGANAHIGRMPGRPDEPGWNEPPQLAEQLDAPQPPYSDRFFLEYPIPALALFRLGFLIQPDAATLDLPPAVADSHHYAVAHFVPRTPAEARLWQAFRTAGRFYVVVMTAALVALIVLVGRGYERGAGWNPRVWLAVLPAAVYFSLNRFDIVPTLLVAVSFACLGRNRPGWAGAWLAAGVMFKVFPVLFVPIVLRYLGPARGARWLAGFAAALAVGFGASWALTDWDATVGPIRMQFARTLPEVGTSWTLYGRLLPEALGRSSTARIAVLATVALALVATRPADLAGVLRRCGILLVAFVVMAVFWSPQWVVWFLPLLIPLARTSRCVAAAAAALDVVNYVSFSILFLIVYSMIDVDTAASLAGVMHYVRGVAWFGLAGVLAWGEWAARRSARRPTHDEGIAVFRRDRAALTALFLERGRAAGTPRGLAWVSAVANGEPVFASDETGRLVALAPLVVQFAPEPGSDLEDVPQAREPRPVTGMFTWENGAWRTTGRAVFNLSPEQVIANAKQLKVKS</sequence>
<keyword evidence="5 8" id="KW-1133">Transmembrane helix</keyword>
<feature type="transmembrane region" description="Helical" evidence="8">
    <location>
        <begin position="6"/>
        <end position="26"/>
    </location>
</feature>
<feature type="transmembrane region" description="Helical" evidence="8">
    <location>
        <begin position="226"/>
        <end position="248"/>
    </location>
</feature>
<feature type="transmembrane region" description="Helical" evidence="8">
    <location>
        <begin position="157"/>
        <end position="175"/>
    </location>
</feature>
<feature type="transmembrane region" description="Helical" evidence="8">
    <location>
        <begin position="348"/>
        <end position="370"/>
    </location>
</feature>
<name>A0A225E3U7_9BACT</name>
<keyword evidence="4 8" id="KW-0812">Transmembrane</keyword>
<keyword evidence="6 8" id="KW-0472">Membrane</keyword>
<feature type="transmembrane region" description="Helical" evidence="8">
    <location>
        <begin position="420"/>
        <end position="439"/>
    </location>
</feature>
<dbReference type="OrthoDB" id="282265at2"/>
<evidence type="ECO:0000256" key="6">
    <source>
        <dbReference type="ARBA" id="ARBA00023136"/>
    </source>
</evidence>
<feature type="transmembrane region" description="Helical" evidence="8">
    <location>
        <begin position="195"/>
        <end position="219"/>
    </location>
</feature>
<evidence type="ECO:0000256" key="4">
    <source>
        <dbReference type="ARBA" id="ARBA00022692"/>
    </source>
</evidence>
<dbReference type="EMBL" id="NIDE01000002">
    <property type="protein sequence ID" value="OWK45468.1"/>
    <property type="molecule type" value="Genomic_DNA"/>
</dbReference>
<evidence type="ECO:0000256" key="8">
    <source>
        <dbReference type="SAM" id="Phobius"/>
    </source>
</evidence>
<evidence type="ECO:0000256" key="1">
    <source>
        <dbReference type="ARBA" id="ARBA00004651"/>
    </source>
</evidence>
<dbReference type="InterPro" id="IPR018584">
    <property type="entry name" value="GT87"/>
</dbReference>
<evidence type="ECO:0000256" key="5">
    <source>
        <dbReference type="ARBA" id="ARBA00022989"/>
    </source>
</evidence>
<comment type="caution">
    <text evidence="9">The sequence shown here is derived from an EMBL/GenBank/DDBJ whole genome shotgun (WGS) entry which is preliminary data.</text>
</comment>
<feature type="transmembrane region" description="Helical" evidence="8">
    <location>
        <begin position="382"/>
        <end position="408"/>
    </location>
</feature>
<feature type="transmembrane region" description="Helical" evidence="8">
    <location>
        <begin position="318"/>
        <end position="336"/>
    </location>
</feature>
<evidence type="ECO:0000256" key="7">
    <source>
        <dbReference type="ARBA" id="ARBA00024033"/>
    </source>
</evidence>
<accession>A0A225E3U7</accession>
<comment type="subcellular location">
    <subcellularLocation>
        <location evidence="1">Cell membrane</location>
        <topology evidence="1">Multi-pass membrane protein</topology>
    </subcellularLocation>
</comment>